<sequence length="203" mass="22549">MTSPASDEELSARQAALRAEAAEALAELDLAALVAGTGPMLFTGSYVSHLMCWPEVDVMVHAGAGFAPDDVLRLLQRIVEHPGVVGFDYRDERGPRSPTGTTRDERYHVPIAFARNGRDWRIDLTLWLNDPHTNLPAWHETLRDTITAGQRSAVLRIKDVWHRLPGYPDRIGGLQIYTAVIDDGVRTPEQFGTWLVAHGYPES</sequence>
<protein>
    <submittedName>
        <fullName evidence="1">Uncharacterized protein</fullName>
    </submittedName>
</protein>
<name>A0A5S4GM96_9ACTN</name>
<evidence type="ECO:0000313" key="1">
    <source>
        <dbReference type="EMBL" id="TMR34076.1"/>
    </source>
</evidence>
<dbReference type="AlphaFoldDB" id="A0A5S4GM96"/>
<comment type="caution">
    <text evidence="1">The sequence shown here is derived from an EMBL/GenBank/DDBJ whole genome shotgun (WGS) entry which is preliminary data.</text>
</comment>
<evidence type="ECO:0000313" key="2">
    <source>
        <dbReference type="Proteomes" id="UP000306628"/>
    </source>
</evidence>
<gene>
    <name evidence="1" type="ORF">ETD85_18090</name>
</gene>
<dbReference type="RefSeq" id="WP_138690891.1">
    <property type="nucleotide sequence ID" value="NZ_JBHSAZ010000006.1"/>
</dbReference>
<proteinExistence type="predicted"/>
<reference evidence="1 2" key="1">
    <citation type="submission" date="2019-05" db="EMBL/GenBank/DDBJ databases">
        <title>Draft genome sequence of Nonomuraea zeae DSM 100528.</title>
        <authorList>
            <person name="Saricaoglu S."/>
            <person name="Isik K."/>
        </authorList>
    </citation>
    <scope>NUCLEOTIDE SEQUENCE [LARGE SCALE GENOMIC DNA]</scope>
    <source>
        <strain evidence="1 2">DSM 100528</strain>
    </source>
</reference>
<keyword evidence="2" id="KW-1185">Reference proteome</keyword>
<dbReference type="Proteomes" id="UP000306628">
    <property type="component" value="Unassembled WGS sequence"/>
</dbReference>
<dbReference type="OrthoDB" id="7946528at2"/>
<organism evidence="1 2">
    <name type="scientific">Nonomuraea zeae</name>
    <dbReference type="NCBI Taxonomy" id="1642303"/>
    <lineage>
        <taxon>Bacteria</taxon>
        <taxon>Bacillati</taxon>
        <taxon>Actinomycetota</taxon>
        <taxon>Actinomycetes</taxon>
        <taxon>Streptosporangiales</taxon>
        <taxon>Streptosporangiaceae</taxon>
        <taxon>Nonomuraea</taxon>
    </lineage>
</organism>
<accession>A0A5S4GM96</accession>
<dbReference type="EMBL" id="VCKX01000049">
    <property type="protein sequence ID" value="TMR34076.1"/>
    <property type="molecule type" value="Genomic_DNA"/>
</dbReference>